<dbReference type="OMA" id="HDSPLRD"/>
<feature type="compositionally biased region" description="Basic and acidic residues" evidence="1">
    <location>
        <begin position="257"/>
        <end position="269"/>
    </location>
</feature>
<dbReference type="Gramene" id="Bo9g144740.1">
    <property type="protein sequence ID" value="Bo9g144740.1"/>
    <property type="gene ID" value="Bo9g144740"/>
</dbReference>
<dbReference type="InterPro" id="IPR015410">
    <property type="entry name" value="DUF1985"/>
</dbReference>
<organism evidence="3 4">
    <name type="scientific">Brassica oleracea var. oleracea</name>
    <dbReference type="NCBI Taxonomy" id="109376"/>
    <lineage>
        <taxon>Eukaryota</taxon>
        <taxon>Viridiplantae</taxon>
        <taxon>Streptophyta</taxon>
        <taxon>Embryophyta</taxon>
        <taxon>Tracheophyta</taxon>
        <taxon>Spermatophyta</taxon>
        <taxon>Magnoliopsida</taxon>
        <taxon>eudicotyledons</taxon>
        <taxon>Gunneridae</taxon>
        <taxon>Pentapetalae</taxon>
        <taxon>rosids</taxon>
        <taxon>malvids</taxon>
        <taxon>Brassicales</taxon>
        <taxon>Brassicaceae</taxon>
        <taxon>Brassiceae</taxon>
        <taxon>Brassica</taxon>
    </lineage>
</organism>
<dbReference type="CDD" id="cd20405">
    <property type="entry name" value="Tudor_Agenet_AtDUF_rpt1_3"/>
    <property type="match status" value="1"/>
</dbReference>
<feature type="compositionally biased region" description="Acidic residues" evidence="1">
    <location>
        <begin position="381"/>
        <end position="394"/>
    </location>
</feature>
<feature type="compositionally biased region" description="Basic and acidic residues" evidence="1">
    <location>
        <begin position="277"/>
        <end position="288"/>
    </location>
</feature>
<reference evidence="3 4" key="1">
    <citation type="journal article" date="2014" name="Genome Biol.">
        <title>Transcriptome and methylome profiling reveals relics of genome dominance in the mesopolyploid Brassica oleracea.</title>
        <authorList>
            <person name="Parkin I.A."/>
            <person name="Koh C."/>
            <person name="Tang H."/>
            <person name="Robinson S.J."/>
            <person name="Kagale S."/>
            <person name="Clarke W.E."/>
            <person name="Town C.D."/>
            <person name="Nixon J."/>
            <person name="Krishnakumar V."/>
            <person name="Bidwell S.L."/>
            <person name="Denoeud F."/>
            <person name="Belcram H."/>
            <person name="Links M.G."/>
            <person name="Just J."/>
            <person name="Clarke C."/>
            <person name="Bender T."/>
            <person name="Huebert T."/>
            <person name="Mason A.S."/>
            <person name="Pires J.C."/>
            <person name="Barker G."/>
            <person name="Moore J."/>
            <person name="Walley P.G."/>
            <person name="Manoli S."/>
            <person name="Batley J."/>
            <person name="Edwards D."/>
            <person name="Nelson M.N."/>
            <person name="Wang X."/>
            <person name="Paterson A.H."/>
            <person name="King G."/>
            <person name="Bancroft I."/>
            <person name="Chalhoub B."/>
            <person name="Sharpe A.G."/>
        </authorList>
    </citation>
    <scope>NUCLEOTIDE SEQUENCE</scope>
    <source>
        <strain evidence="3 4">cv. TO1000</strain>
    </source>
</reference>
<feature type="region of interest" description="Disordered" evidence="1">
    <location>
        <begin position="326"/>
        <end position="410"/>
    </location>
</feature>
<reference evidence="3" key="2">
    <citation type="submission" date="2015-03" db="UniProtKB">
        <authorList>
            <consortium name="EnsemblPlants"/>
        </authorList>
    </citation>
    <scope>IDENTIFICATION</scope>
</reference>
<accession>A0A0D3ED62</accession>
<dbReference type="Pfam" id="PF09331">
    <property type="entry name" value="DUF1985"/>
    <property type="match status" value="1"/>
</dbReference>
<keyword evidence="4" id="KW-1185">Reference proteome</keyword>
<dbReference type="Proteomes" id="UP000032141">
    <property type="component" value="Chromosome C9"/>
</dbReference>
<dbReference type="CDD" id="cd20406">
    <property type="entry name" value="Tudor_Agenet_AtDUF_rpt2_4"/>
    <property type="match status" value="1"/>
</dbReference>
<dbReference type="SMART" id="SM00743">
    <property type="entry name" value="Agenet"/>
    <property type="match status" value="2"/>
</dbReference>
<proteinExistence type="predicted"/>
<dbReference type="AlphaFoldDB" id="A0A0D3ED62"/>
<evidence type="ECO:0000259" key="2">
    <source>
        <dbReference type="SMART" id="SM00743"/>
    </source>
</evidence>
<sequence length="686" mass="78547">MSSSLYDSPLHDSPLRDFPLHDSQQLDINEFCTTLRLPGRVYEAGEPPDNPKAIIHHSKIDYVEKGRVLTQGEDLWFTFSDQPMRFSQREFHLTIGLRCEKDQTITEPQFKIMKKPYLWMLGKGYKFTVRTLYEMFKEKARSMPTLERVSLGTTIITEAVIMAENPSSKISKDRLLHYMNYRLPKVAWGKTSYNILMRSVKSLSASSRTGDCYEVKGFALAINLWAMSSVHRSDWEQGFVDVFVAREDIGQQRKTKDKYAEHDEDLNHSEDEEEKKDEEYLKDKEQRKDKDHFMSNIEKLDKLIQMVLNLDKRVVVIQNVLGIEFNDGSPNKEDCDNGVSSGDRRSAQDYENEEYAIDEEAKSENTIAEEANSGDGKSAPDDENEEEICDEEANSGDGRSALADENEEEICDEEAKSVSVSIQLESILAKGCEVEVSLKEDGFKGSWFRAILEQNPTRVKGEKLQVCYKTLLNEDSVNPCKETIERCFIRPVPPECLNEGVVFKEGSVADAYFSDGWWTGVIIVERPVGSFLVYFDDPPDIMRLNRSQLRPHADWTDSEWVKSKNKRKARVTKILICNHYKVYIEATKEDAVLIYTEIRLSMEWLGGGSWIRAHKREFENNVATPIRSAQESPSNTLVLESNEDDTILEYRMEFLEAFGCIWSSKEVFKAINGRAAHQSDITGATP</sequence>
<feature type="region of interest" description="Disordered" evidence="1">
    <location>
        <begin position="253"/>
        <end position="288"/>
    </location>
</feature>
<dbReference type="InterPro" id="IPR008395">
    <property type="entry name" value="Agenet-like_dom"/>
</dbReference>
<protein>
    <recommendedName>
        <fullName evidence="2">Agenet domain-containing protein</fullName>
    </recommendedName>
</protein>
<feature type="domain" description="Agenet" evidence="2">
    <location>
        <begin position="501"/>
        <end position="557"/>
    </location>
</feature>
<dbReference type="eggNOG" id="ENOG502QTQX">
    <property type="taxonomic scope" value="Eukaryota"/>
</dbReference>
<dbReference type="HOGENOM" id="CLU_401361_0_0_1"/>
<evidence type="ECO:0000313" key="3">
    <source>
        <dbReference type="EnsemblPlants" id="Bo9g144740.1"/>
    </source>
</evidence>
<dbReference type="InterPro" id="IPR014002">
    <property type="entry name" value="Agenet_dom_plant"/>
</dbReference>
<dbReference type="PANTHER" id="PTHR48147:SF5">
    <property type="entry name" value="REPEAT-CONTAINING PROTEIN, PUTATIVE-RELATED"/>
    <property type="match status" value="1"/>
</dbReference>
<dbReference type="PANTHER" id="PTHR48147">
    <property type="entry name" value="PROTEIN CBG23787"/>
    <property type="match status" value="1"/>
</dbReference>
<evidence type="ECO:0000313" key="4">
    <source>
        <dbReference type="Proteomes" id="UP000032141"/>
    </source>
</evidence>
<dbReference type="Pfam" id="PF05641">
    <property type="entry name" value="Agenet"/>
    <property type="match status" value="1"/>
</dbReference>
<evidence type="ECO:0000256" key="1">
    <source>
        <dbReference type="SAM" id="MobiDB-lite"/>
    </source>
</evidence>
<feature type="domain" description="Agenet" evidence="2">
    <location>
        <begin position="426"/>
        <end position="497"/>
    </location>
</feature>
<dbReference type="EnsemblPlants" id="Bo9g144740.1">
    <property type="protein sequence ID" value="Bo9g144740.1"/>
    <property type="gene ID" value="Bo9g144740"/>
</dbReference>
<name>A0A0D3ED62_BRAOL</name>